<reference evidence="2" key="1">
    <citation type="submission" date="2018-03" db="EMBL/GenBank/DDBJ databases">
        <title>Twenty-four Novel Viral Genomes identified from the Dushanzi Mud Volcanic Sediment in Xinjiang, China.</title>
        <authorList>
            <person name="Han L."/>
        </authorList>
    </citation>
    <scope>NUCLEOTIDE SEQUENCE</scope>
</reference>
<proteinExistence type="predicted"/>
<evidence type="ECO:0000313" key="2">
    <source>
        <dbReference type="EMBL" id="AVQ10206.1"/>
    </source>
</evidence>
<protein>
    <submittedName>
        <fullName evidence="2">Uncharacterized protein</fullName>
    </submittedName>
</protein>
<accession>A0A2R3UAG7</accession>
<name>A0A2R3UAG7_9VIRU</name>
<sequence>MAGKRRPMSRKGSKRHFTKHAVKTHKKNVPSRAPMRGGIRL</sequence>
<feature type="region of interest" description="Disordered" evidence="1">
    <location>
        <begin position="1"/>
        <end position="41"/>
    </location>
</feature>
<evidence type="ECO:0000256" key="1">
    <source>
        <dbReference type="SAM" id="MobiDB-lite"/>
    </source>
</evidence>
<dbReference type="EMBL" id="MH029520">
    <property type="protein sequence ID" value="AVQ10206.1"/>
    <property type="molecule type" value="Genomic_DNA"/>
</dbReference>
<organism evidence="2">
    <name type="scientific">Gokushovirinae environmental samples</name>
    <dbReference type="NCBI Taxonomy" id="1478972"/>
    <lineage>
        <taxon>Viruses</taxon>
        <taxon>Monodnaviria</taxon>
        <taxon>Sangervirae</taxon>
        <taxon>Phixviricota</taxon>
        <taxon>Malgrandaviricetes</taxon>
        <taxon>Petitvirales</taxon>
        <taxon>Microviridae</taxon>
        <taxon>environmental samples</taxon>
    </lineage>
</organism>
<feature type="compositionally biased region" description="Basic residues" evidence="1">
    <location>
        <begin position="1"/>
        <end position="29"/>
    </location>
</feature>